<proteinExistence type="predicted"/>
<organism evidence="1 2">
    <name type="scientific">Cuscuta australis</name>
    <dbReference type="NCBI Taxonomy" id="267555"/>
    <lineage>
        <taxon>Eukaryota</taxon>
        <taxon>Viridiplantae</taxon>
        <taxon>Streptophyta</taxon>
        <taxon>Embryophyta</taxon>
        <taxon>Tracheophyta</taxon>
        <taxon>Spermatophyta</taxon>
        <taxon>Magnoliopsida</taxon>
        <taxon>eudicotyledons</taxon>
        <taxon>Gunneridae</taxon>
        <taxon>Pentapetalae</taxon>
        <taxon>asterids</taxon>
        <taxon>lamiids</taxon>
        <taxon>Solanales</taxon>
        <taxon>Convolvulaceae</taxon>
        <taxon>Cuscuteae</taxon>
        <taxon>Cuscuta</taxon>
        <taxon>Cuscuta subgen. Grammica</taxon>
        <taxon>Cuscuta sect. Cleistogrammica</taxon>
    </lineage>
</organism>
<keyword evidence="2" id="KW-1185">Reference proteome</keyword>
<accession>A0A328DKA8</accession>
<dbReference type="EMBL" id="NQVE01000124">
    <property type="protein sequence ID" value="RAL46185.1"/>
    <property type="molecule type" value="Genomic_DNA"/>
</dbReference>
<comment type="caution">
    <text evidence="1">The sequence shown here is derived from an EMBL/GenBank/DDBJ whole genome shotgun (WGS) entry which is preliminary data.</text>
</comment>
<dbReference type="Proteomes" id="UP000249390">
    <property type="component" value="Unassembled WGS sequence"/>
</dbReference>
<evidence type="ECO:0000313" key="1">
    <source>
        <dbReference type="EMBL" id="RAL46185.1"/>
    </source>
</evidence>
<reference evidence="1 2" key="1">
    <citation type="submission" date="2018-06" db="EMBL/GenBank/DDBJ databases">
        <title>The Genome of Cuscuta australis (Dodder) Provides Insight into the Evolution of Plant Parasitism.</title>
        <authorList>
            <person name="Liu H."/>
        </authorList>
    </citation>
    <scope>NUCLEOTIDE SEQUENCE [LARGE SCALE GENOMIC DNA]</scope>
    <source>
        <strain evidence="2">cv. Yunnan</strain>
        <tissue evidence="1">Vines</tissue>
    </source>
</reference>
<evidence type="ECO:0000313" key="2">
    <source>
        <dbReference type="Proteomes" id="UP000249390"/>
    </source>
</evidence>
<dbReference type="AlphaFoldDB" id="A0A328DKA8"/>
<gene>
    <name evidence="1" type="ORF">DM860_016618</name>
</gene>
<sequence length="149" mass="16816">MPHVVHPRISYIEDLIKDDDVDSLVALVELQLSEEKSLRIDCELDLAHVIRCVISHEAVRCATALFHGKTELVKDINVFPHEPRPPPFSGTLLKPFHTCSLPCANQFAPLTFHPLRSLRDVPVGLKFLNTKGWNLFASSLKRGIRFALK</sequence>
<protein>
    <submittedName>
        <fullName evidence="1">Uncharacterized protein</fullName>
    </submittedName>
</protein>
<name>A0A328DKA8_9ASTE</name>